<keyword evidence="9" id="KW-1185">Reference proteome</keyword>
<comment type="caution">
    <text evidence="8">The sequence shown here is derived from an EMBL/GenBank/DDBJ whole genome shotgun (WGS) entry which is preliminary data.</text>
</comment>
<evidence type="ECO:0000256" key="5">
    <source>
        <dbReference type="PROSITE-ProRule" id="PRU00723"/>
    </source>
</evidence>
<dbReference type="PANTHER" id="PTHR12547:SF18">
    <property type="entry name" value="PROTEIN TIS11"/>
    <property type="match status" value="1"/>
</dbReference>
<dbReference type="GO" id="GO:0003729">
    <property type="term" value="F:mRNA binding"/>
    <property type="evidence" value="ECO:0007669"/>
    <property type="project" value="InterPro"/>
</dbReference>
<evidence type="ECO:0000256" key="6">
    <source>
        <dbReference type="SAM" id="MobiDB-lite"/>
    </source>
</evidence>
<dbReference type="Proteomes" id="UP001443914">
    <property type="component" value="Unassembled WGS sequence"/>
</dbReference>
<sequence>MTTYFTSGMNFQNDSVSPLTPPPPTSSSLSSSSENPFFMKYLRSSLPSDYSSPYLNRPIINYYRGNITGSGGSSSGSNRTPLLPLVNVEEDMLIMDGVLVGSKLSSKGSTNSSLSSSGSLYKTELCKSWEDSGYCSYGCKCQFAHGQEELRSFPNRFRNLKKIEMMQVNKPKLSPSSSSASSRNVSSPYDRATTPSTSSSSSSSTSKPTNPSPLLSKKWSPMDDGITVSLPCSIDDHPTKADVHAYINNVLYGPTTRKRLPVFCDICPV</sequence>
<dbReference type="InterPro" id="IPR000571">
    <property type="entry name" value="Znf_CCCH"/>
</dbReference>
<evidence type="ECO:0000256" key="2">
    <source>
        <dbReference type="ARBA" id="ARBA00022737"/>
    </source>
</evidence>
<reference evidence="8" key="1">
    <citation type="submission" date="2024-03" db="EMBL/GenBank/DDBJ databases">
        <title>WGS assembly of Saponaria officinalis var. Norfolk2.</title>
        <authorList>
            <person name="Jenkins J."/>
            <person name="Shu S."/>
            <person name="Grimwood J."/>
            <person name="Barry K."/>
            <person name="Goodstein D."/>
            <person name="Schmutz J."/>
            <person name="Leebens-Mack J."/>
            <person name="Osbourn A."/>
        </authorList>
    </citation>
    <scope>NUCLEOTIDE SEQUENCE [LARGE SCALE GENOMIC DNA]</scope>
    <source>
        <strain evidence="8">JIC</strain>
    </source>
</reference>
<feature type="region of interest" description="Disordered" evidence="6">
    <location>
        <begin position="168"/>
        <end position="220"/>
    </location>
</feature>
<gene>
    <name evidence="8" type="ORF">RND81_07G050800</name>
</gene>
<keyword evidence="2" id="KW-0677">Repeat</keyword>
<dbReference type="Pfam" id="PF00642">
    <property type="entry name" value="zf-CCCH"/>
    <property type="match status" value="1"/>
</dbReference>
<dbReference type="EMBL" id="JBDFQZ010000007">
    <property type="protein sequence ID" value="KAK9705356.1"/>
    <property type="molecule type" value="Genomic_DNA"/>
</dbReference>
<feature type="region of interest" description="Disordered" evidence="6">
    <location>
        <begin position="1"/>
        <end position="33"/>
    </location>
</feature>
<proteinExistence type="predicted"/>
<feature type="domain" description="C3H1-type" evidence="7">
    <location>
        <begin position="120"/>
        <end position="148"/>
    </location>
</feature>
<dbReference type="GO" id="GO:0008270">
    <property type="term" value="F:zinc ion binding"/>
    <property type="evidence" value="ECO:0007669"/>
    <property type="project" value="UniProtKB-KW"/>
</dbReference>
<evidence type="ECO:0000313" key="8">
    <source>
        <dbReference type="EMBL" id="KAK9705356.1"/>
    </source>
</evidence>
<keyword evidence="1 5" id="KW-0479">Metal-binding</keyword>
<dbReference type="AlphaFoldDB" id="A0AAW1JRY2"/>
<evidence type="ECO:0000256" key="1">
    <source>
        <dbReference type="ARBA" id="ARBA00022723"/>
    </source>
</evidence>
<keyword evidence="4 5" id="KW-0862">Zinc</keyword>
<evidence type="ECO:0000313" key="9">
    <source>
        <dbReference type="Proteomes" id="UP001443914"/>
    </source>
</evidence>
<feature type="compositionally biased region" description="Low complexity" evidence="6">
    <location>
        <begin position="174"/>
        <end position="218"/>
    </location>
</feature>
<dbReference type="PANTHER" id="PTHR12547">
    <property type="entry name" value="CCCH ZINC FINGER/TIS11-RELATED"/>
    <property type="match status" value="1"/>
</dbReference>
<name>A0AAW1JRY2_SAPOF</name>
<dbReference type="InterPro" id="IPR045877">
    <property type="entry name" value="ZFP36-like"/>
</dbReference>
<evidence type="ECO:0000256" key="4">
    <source>
        <dbReference type="ARBA" id="ARBA00022833"/>
    </source>
</evidence>
<feature type="zinc finger region" description="C3H1-type" evidence="5">
    <location>
        <begin position="120"/>
        <end position="148"/>
    </location>
</feature>
<dbReference type="InterPro" id="IPR036855">
    <property type="entry name" value="Znf_CCCH_sf"/>
</dbReference>
<evidence type="ECO:0000259" key="7">
    <source>
        <dbReference type="PROSITE" id="PS50103"/>
    </source>
</evidence>
<dbReference type="FunFam" id="4.10.1000.10:FF:000001">
    <property type="entry name" value="zinc finger CCCH domain-containing protein 15-like"/>
    <property type="match status" value="1"/>
</dbReference>
<dbReference type="PROSITE" id="PS50103">
    <property type="entry name" value="ZF_C3H1"/>
    <property type="match status" value="1"/>
</dbReference>
<keyword evidence="3 5" id="KW-0863">Zinc-finger</keyword>
<accession>A0AAW1JRY2</accession>
<feature type="compositionally biased region" description="Polar residues" evidence="6">
    <location>
        <begin position="1"/>
        <end position="16"/>
    </location>
</feature>
<evidence type="ECO:0000256" key="3">
    <source>
        <dbReference type="ARBA" id="ARBA00022771"/>
    </source>
</evidence>
<protein>
    <recommendedName>
        <fullName evidence="7">C3H1-type domain-containing protein</fullName>
    </recommendedName>
</protein>
<dbReference type="SUPFAM" id="SSF90229">
    <property type="entry name" value="CCCH zinc finger"/>
    <property type="match status" value="1"/>
</dbReference>
<dbReference type="SMART" id="SM00356">
    <property type="entry name" value="ZnF_C3H1"/>
    <property type="match status" value="1"/>
</dbReference>
<organism evidence="8 9">
    <name type="scientific">Saponaria officinalis</name>
    <name type="common">Common soapwort</name>
    <name type="synonym">Lychnis saponaria</name>
    <dbReference type="NCBI Taxonomy" id="3572"/>
    <lineage>
        <taxon>Eukaryota</taxon>
        <taxon>Viridiplantae</taxon>
        <taxon>Streptophyta</taxon>
        <taxon>Embryophyta</taxon>
        <taxon>Tracheophyta</taxon>
        <taxon>Spermatophyta</taxon>
        <taxon>Magnoliopsida</taxon>
        <taxon>eudicotyledons</taxon>
        <taxon>Gunneridae</taxon>
        <taxon>Pentapetalae</taxon>
        <taxon>Caryophyllales</taxon>
        <taxon>Caryophyllaceae</taxon>
        <taxon>Caryophylleae</taxon>
        <taxon>Saponaria</taxon>
    </lineage>
</organism>
<dbReference type="Gene3D" id="4.10.1000.10">
    <property type="entry name" value="Zinc finger, CCCH-type"/>
    <property type="match status" value="1"/>
</dbReference>